<dbReference type="Pfam" id="PF20599">
    <property type="entry name" value="DUF6796"/>
    <property type="match status" value="1"/>
</dbReference>
<keyword evidence="1" id="KW-1133">Transmembrane helix</keyword>
<evidence type="ECO:0000313" key="2">
    <source>
        <dbReference type="EMBL" id="HCK24729.1"/>
    </source>
</evidence>
<keyword evidence="1" id="KW-0472">Membrane</keyword>
<comment type="caution">
    <text evidence="2">The sequence shown here is derived from an EMBL/GenBank/DDBJ whole genome shotgun (WGS) entry which is preliminary data.</text>
</comment>
<sequence>MRKITQDEVKFKENIDWNKVRLLLKTGVLGAVIILIGDLFMGWGIKDMSLTGIEKQVSQYLTVSDGKMFWSSFLGLIGVPVACVGHFGIYKLLKPYSQKYAKLYAIGILGFLAFGGAGVHVSSVTSAFFYKYMTAVSPETALAASMKFASYFPLPLYIALLTCWIIMVYVHIRAIAGGLSPYPRWCWVFSMLVGTLFVSLISILGNYAIVNAIMVGVFSFGNIWMLGGHLLMLSKAKENVKNHKI</sequence>
<gene>
    <name evidence="2" type="ORF">DHW31_08125</name>
</gene>
<feature type="transmembrane region" description="Helical" evidence="1">
    <location>
        <begin position="184"/>
        <end position="203"/>
    </location>
</feature>
<feature type="transmembrane region" description="Helical" evidence="1">
    <location>
        <begin position="105"/>
        <end position="130"/>
    </location>
</feature>
<feature type="transmembrane region" description="Helical" evidence="1">
    <location>
        <begin position="22"/>
        <end position="45"/>
    </location>
</feature>
<feature type="transmembrane region" description="Helical" evidence="1">
    <location>
        <begin position="150"/>
        <end position="172"/>
    </location>
</feature>
<dbReference type="EMBL" id="DPVG01000292">
    <property type="protein sequence ID" value="HCK24729.1"/>
    <property type="molecule type" value="Genomic_DNA"/>
</dbReference>
<dbReference type="Proteomes" id="UP000263098">
    <property type="component" value="Unassembled WGS sequence"/>
</dbReference>
<protein>
    <submittedName>
        <fullName evidence="2">Uncharacterized protein</fullName>
    </submittedName>
</protein>
<proteinExistence type="predicted"/>
<feature type="transmembrane region" description="Helical" evidence="1">
    <location>
        <begin position="68"/>
        <end position="93"/>
    </location>
</feature>
<dbReference type="InterPro" id="IPR046475">
    <property type="entry name" value="DUF6796"/>
</dbReference>
<organism evidence="2 3">
    <name type="scientific">Bacteroides graminisolvens</name>
    <dbReference type="NCBI Taxonomy" id="477666"/>
    <lineage>
        <taxon>Bacteria</taxon>
        <taxon>Pseudomonadati</taxon>
        <taxon>Bacteroidota</taxon>
        <taxon>Bacteroidia</taxon>
        <taxon>Bacteroidales</taxon>
        <taxon>Bacteroidaceae</taxon>
        <taxon>Bacteroides</taxon>
    </lineage>
</organism>
<name>A0A3D2SFV5_9BACE</name>
<evidence type="ECO:0000256" key="1">
    <source>
        <dbReference type="SAM" id="Phobius"/>
    </source>
</evidence>
<dbReference type="AlphaFoldDB" id="A0A3D2SFV5"/>
<accession>A0A3D2SFV5</accession>
<reference evidence="2 3" key="1">
    <citation type="journal article" date="2018" name="Nat. Biotechnol.">
        <title>A standardized bacterial taxonomy based on genome phylogeny substantially revises the tree of life.</title>
        <authorList>
            <person name="Parks D.H."/>
            <person name="Chuvochina M."/>
            <person name="Waite D.W."/>
            <person name="Rinke C."/>
            <person name="Skarshewski A."/>
            <person name="Chaumeil P.A."/>
            <person name="Hugenholtz P."/>
        </authorList>
    </citation>
    <scope>NUCLEOTIDE SEQUENCE [LARGE SCALE GENOMIC DNA]</scope>
    <source>
        <strain evidence="2">UBA9667</strain>
    </source>
</reference>
<evidence type="ECO:0000313" key="3">
    <source>
        <dbReference type="Proteomes" id="UP000263098"/>
    </source>
</evidence>
<keyword evidence="1" id="KW-0812">Transmembrane</keyword>
<feature type="transmembrane region" description="Helical" evidence="1">
    <location>
        <begin position="209"/>
        <end position="233"/>
    </location>
</feature>